<reference evidence="1 2" key="1">
    <citation type="submission" date="2014-04" db="EMBL/GenBank/DDBJ databases">
        <title>Draft genome sequence of Pantoea beijingensis strain LMG 27579, an emerging pathogen to Pleurotus eryngii with potential industrial application.</title>
        <authorList>
            <person name="Xu F."/>
            <person name="Liu Y."/>
            <person name="Wang S."/>
            <person name="Yin Y."/>
            <person name="Ma Y."/>
            <person name="Zhao S."/>
            <person name="Rong C."/>
        </authorList>
    </citation>
    <scope>NUCLEOTIDE SEQUENCE [LARGE SCALE GENOMIC DNA]</scope>
    <source>
        <strain evidence="1 2">LMG 27579</strain>
    </source>
</reference>
<keyword evidence="2" id="KW-1185">Reference proteome</keyword>
<evidence type="ECO:0000313" key="1">
    <source>
        <dbReference type="EMBL" id="RWR03466.1"/>
    </source>
</evidence>
<dbReference type="AlphaFoldDB" id="A0A443IHG2"/>
<dbReference type="EMBL" id="JMEE01000001">
    <property type="protein sequence ID" value="RWR03466.1"/>
    <property type="molecule type" value="Genomic_DNA"/>
</dbReference>
<organism evidence="1 2">
    <name type="scientific">[Pantoea] beijingensis</name>
    <dbReference type="NCBI Taxonomy" id="1324864"/>
    <lineage>
        <taxon>Bacteria</taxon>
        <taxon>Pseudomonadati</taxon>
        <taxon>Pseudomonadota</taxon>
        <taxon>Gammaproteobacteria</taxon>
        <taxon>Enterobacterales</taxon>
        <taxon>Erwiniaceae</taxon>
        <taxon>Erwinia</taxon>
    </lineage>
</organism>
<evidence type="ECO:0000313" key="2">
    <source>
        <dbReference type="Proteomes" id="UP000288794"/>
    </source>
</evidence>
<dbReference type="RefSeq" id="WP_128174199.1">
    <property type="nucleotide sequence ID" value="NZ_CP071409.1"/>
</dbReference>
<comment type="caution">
    <text evidence="1">The sequence shown here is derived from an EMBL/GenBank/DDBJ whole genome shotgun (WGS) entry which is preliminary data.</text>
</comment>
<dbReference type="InterPro" id="IPR017748">
    <property type="entry name" value="TagF"/>
</dbReference>
<dbReference type="NCBIfam" id="TIGR03373">
    <property type="entry name" value="VI_minor_4"/>
    <property type="match status" value="1"/>
</dbReference>
<sequence length="229" mass="25760">MPEKCSPGWYGKLPVTGDFLQQRLTEHIVTGWANWFQQGLTHWHHHTAASTTEFLRAPVWNFILPLTPGVQRVQMGCLLPSCDRIGRAWPLLALCSFPLADWFPGQLALSGDWYQKLGGILLKGVRERQSPTELEANLIALTPLPTRENQQSMIVGYDDLPISLSWRGVADHFDPQKSISYWWSNRSDGYPHATHKHSGTLTAELFSLLFNPAAGAQPGRNGLYPPMFE</sequence>
<name>A0A443IHG2_9GAMM</name>
<proteinExistence type="predicted"/>
<dbReference type="Gene3D" id="3.40.1730.10">
    <property type="entry name" value="pa0076 domain"/>
    <property type="match status" value="1"/>
</dbReference>
<protein>
    <recommendedName>
        <fullName evidence="3">Type VI secretion system-associated protein TagF</fullName>
    </recommendedName>
</protein>
<accession>A0A443IHG2</accession>
<evidence type="ECO:0008006" key="3">
    <source>
        <dbReference type="Google" id="ProtNLM"/>
    </source>
</evidence>
<dbReference type="InterPro" id="IPR038225">
    <property type="entry name" value="TagF_sf"/>
</dbReference>
<dbReference type="Proteomes" id="UP000288794">
    <property type="component" value="Unassembled WGS sequence"/>
</dbReference>
<dbReference type="PIRSF" id="PIRSF029287">
    <property type="entry name" value="UCP029287"/>
    <property type="match status" value="1"/>
</dbReference>
<dbReference type="Pfam" id="PF09867">
    <property type="entry name" value="TagF_N"/>
    <property type="match status" value="1"/>
</dbReference>
<gene>
    <name evidence="1" type="ORF">ED28_00320</name>
</gene>